<dbReference type="OrthoDB" id="2523749at2759"/>
<protein>
    <recommendedName>
        <fullName evidence="3">Protein kinase domain-containing protein</fullName>
    </recommendedName>
</protein>
<dbReference type="PANTHER" id="PTHR37171">
    <property type="entry name" value="SERINE/THREONINE-PROTEIN KINASE YRZF-RELATED"/>
    <property type="match status" value="1"/>
</dbReference>
<dbReference type="AlphaFoldDB" id="A0A401H3W3"/>
<dbReference type="GeneID" id="38786019"/>
<gene>
    <name evidence="1" type="ORF">SCP_1501050</name>
</gene>
<evidence type="ECO:0008006" key="3">
    <source>
        <dbReference type="Google" id="ProtNLM"/>
    </source>
</evidence>
<comment type="caution">
    <text evidence="1">The sequence shown here is derived from an EMBL/GenBank/DDBJ whole genome shotgun (WGS) entry which is preliminary data.</text>
</comment>
<dbReference type="InterPro" id="IPR011009">
    <property type="entry name" value="Kinase-like_dom_sf"/>
</dbReference>
<name>A0A401H3W3_9APHY</name>
<evidence type="ECO:0000313" key="2">
    <source>
        <dbReference type="Proteomes" id="UP000287166"/>
    </source>
</evidence>
<dbReference type="InterPro" id="IPR052396">
    <property type="entry name" value="Meiotic_Drive_Suppr_Kinase"/>
</dbReference>
<dbReference type="PANTHER" id="PTHR37171:SF1">
    <property type="entry name" value="SERINE_THREONINE-PROTEIN KINASE YRZF-RELATED"/>
    <property type="match status" value="1"/>
</dbReference>
<reference evidence="1 2" key="1">
    <citation type="journal article" date="2018" name="Sci. Rep.">
        <title>Genome sequence of the cauliflower mushroom Sparassis crispa (Hanabiratake) and its association with beneficial usage.</title>
        <authorList>
            <person name="Kiyama R."/>
            <person name="Furutani Y."/>
            <person name="Kawaguchi K."/>
            <person name="Nakanishi T."/>
        </authorList>
    </citation>
    <scope>NUCLEOTIDE SEQUENCE [LARGE SCALE GENOMIC DNA]</scope>
</reference>
<evidence type="ECO:0000313" key="1">
    <source>
        <dbReference type="EMBL" id="GBE89102.1"/>
    </source>
</evidence>
<accession>A0A401H3W3</accession>
<organism evidence="1 2">
    <name type="scientific">Sparassis crispa</name>
    <dbReference type="NCBI Taxonomy" id="139825"/>
    <lineage>
        <taxon>Eukaryota</taxon>
        <taxon>Fungi</taxon>
        <taxon>Dikarya</taxon>
        <taxon>Basidiomycota</taxon>
        <taxon>Agaricomycotina</taxon>
        <taxon>Agaricomycetes</taxon>
        <taxon>Polyporales</taxon>
        <taxon>Sparassidaceae</taxon>
        <taxon>Sparassis</taxon>
    </lineage>
</organism>
<dbReference type="InParanoid" id="A0A401H3W3"/>
<dbReference type="SUPFAM" id="SSF56112">
    <property type="entry name" value="Protein kinase-like (PK-like)"/>
    <property type="match status" value="1"/>
</dbReference>
<keyword evidence="2" id="KW-1185">Reference proteome</keyword>
<dbReference type="RefSeq" id="XP_027620015.1">
    <property type="nucleotide sequence ID" value="XM_027764214.1"/>
</dbReference>
<proteinExistence type="predicted"/>
<dbReference type="EMBL" id="BFAD01000015">
    <property type="protein sequence ID" value="GBE89102.1"/>
    <property type="molecule type" value="Genomic_DNA"/>
</dbReference>
<sequence length="214" mass="24122">MGCKGHPSYDVFCKVVLGKRAIARLREEAEVYFRLCDLQGDVVPVCYKLFEGELADGPSACLITEYRGESLDRYMRTTSWRFRCQVIKALADIHACGIQNCDFDVRNIVVDKDGRPFIIDFDRAQRHECTAPEIISVGVPAPFLADFGCDEIWSFCQGDCGMWKPNTFPFMGGHLALCYFESVGTLASKAPKGTPRDVALEEARRAIERFQRSK</sequence>
<dbReference type="STRING" id="139825.A0A401H3W3"/>
<dbReference type="Proteomes" id="UP000287166">
    <property type="component" value="Unassembled WGS sequence"/>
</dbReference>
<dbReference type="Gene3D" id="1.10.510.10">
    <property type="entry name" value="Transferase(Phosphotransferase) domain 1"/>
    <property type="match status" value="1"/>
</dbReference>